<dbReference type="PROSITE" id="PS50106">
    <property type="entry name" value="PDZ"/>
    <property type="match status" value="2"/>
</dbReference>
<gene>
    <name evidence="3" type="ORF">PYX00_000046</name>
</gene>
<feature type="compositionally biased region" description="Basic and acidic residues" evidence="1">
    <location>
        <begin position="338"/>
        <end position="351"/>
    </location>
</feature>
<dbReference type="CDD" id="cd00136">
    <property type="entry name" value="PDZ_canonical"/>
    <property type="match status" value="1"/>
</dbReference>
<reference evidence="3" key="1">
    <citation type="journal article" date="2024" name="Gigascience">
        <title>Chromosome-level genome of the poultry shaft louse Menopon gallinae provides insight into the host-switching and adaptive evolution of parasitic lice.</title>
        <authorList>
            <person name="Xu Y."/>
            <person name="Ma L."/>
            <person name="Liu S."/>
            <person name="Liang Y."/>
            <person name="Liu Q."/>
            <person name="He Z."/>
            <person name="Tian L."/>
            <person name="Duan Y."/>
            <person name="Cai W."/>
            <person name="Li H."/>
            <person name="Song F."/>
        </authorList>
    </citation>
    <scope>NUCLEOTIDE SEQUENCE</scope>
    <source>
        <strain evidence="3">Cailab_2023a</strain>
    </source>
</reference>
<name>A0AAW2I8N4_9NEOP</name>
<dbReference type="CDD" id="cd06759">
    <property type="entry name" value="PDZ3_PDZD2-PDZ1_hPro-IL-16-like"/>
    <property type="match status" value="1"/>
</dbReference>
<proteinExistence type="predicted"/>
<dbReference type="SUPFAM" id="SSF50156">
    <property type="entry name" value="PDZ domain-like"/>
    <property type="match status" value="2"/>
</dbReference>
<organism evidence="3">
    <name type="scientific">Menopon gallinae</name>
    <name type="common">poultry shaft louse</name>
    <dbReference type="NCBI Taxonomy" id="328185"/>
    <lineage>
        <taxon>Eukaryota</taxon>
        <taxon>Metazoa</taxon>
        <taxon>Ecdysozoa</taxon>
        <taxon>Arthropoda</taxon>
        <taxon>Hexapoda</taxon>
        <taxon>Insecta</taxon>
        <taxon>Pterygota</taxon>
        <taxon>Neoptera</taxon>
        <taxon>Paraneoptera</taxon>
        <taxon>Psocodea</taxon>
        <taxon>Troctomorpha</taxon>
        <taxon>Phthiraptera</taxon>
        <taxon>Amblycera</taxon>
        <taxon>Menoponidae</taxon>
        <taxon>Menopon</taxon>
    </lineage>
</organism>
<sequence length="760" mass="84897">MRWFRKTSSSPRLLSLSPLRYDMTAQLVDREESAASGECERRESPESREPSSPRIDSPNSWQTQGSIDDSESETTNYYNVKEMLVVVEKPPHRRWHSETRVPEYRDADRTARREAFLREKRNPLLDRVKDTKLSCFQSSELPADGSREDHRRIDRTATADWPKATEAGNEQIEHRKKEEEIANDLISTGNYHKNGKTWIRRRNGEATESFNGNSCLSAKIKSMSDRFLKSSTNRILAKLYRSGEMEKAKKGKGKRKLRSFSFGALPGLEEFQNRNPLYIEEDGDVGQTDEVLLVGSSFLPDCEDDDSGIIVSDSTSSVLDPGERKQVFHFRSASGEQGRSEALDCKQDAGSRESWSSDRSSCRSFRSVRKKRGNRRSVSLDRREILRKYQKSSEPEGGEEEEAAKDAPGEDQFSAISHLNCKREFKVVRLFRSTPDEELGIFIAKTKLADQGAPGYLIARIVPDGLADRDKNLNVGDEIVNVNGRRLRGLSMSAAREVLCSGPVEVDIVVARPIPSRETPVKRKQAPMRESSVDYENVQIFPSGSSVTESPEPISLSDSSASNENCFPFTVTSTPKASARTDRKSQMLKNGNSMNSKMLQKVLANYDFESFESSPISCAKTRRDSSTFLNGNLCTLPRRPRSTLCSFHTIIYEKGPGKKSLGFTIVGGKDSPKGALGIFIKSILENGQAAEDGRLRAGDEILAVNGQVCHDLTHTEAVAVFKKVKVGPVALHICRRTRSADLCTMSKSCADLLQSSNRDE</sequence>
<feature type="domain" description="PDZ" evidence="2">
    <location>
        <begin position="649"/>
        <end position="723"/>
    </location>
</feature>
<dbReference type="AlphaFoldDB" id="A0AAW2I8N4"/>
<dbReference type="InterPro" id="IPR001478">
    <property type="entry name" value="PDZ"/>
</dbReference>
<feature type="region of interest" description="Disordered" evidence="1">
    <location>
        <begin position="29"/>
        <end position="74"/>
    </location>
</feature>
<evidence type="ECO:0000313" key="3">
    <source>
        <dbReference type="EMBL" id="KAL0278138.1"/>
    </source>
</evidence>
<feature type="region of interest" description="Disordered" evidence="1">
    <location>
        <begin position="332"/>
        <end position="358"/>
    </location>
</feature>
<feature type="region of interest" description="Disordered" evidence="1">
    <location>
        <begin position="388"/>
        <end position="411"/>
    </location>
</feature>
<dbReference type="Pfam" id="PF00595">
    <property type="entry name" value="PDZ"/>
    <property type="match status" value="2"/>
</dbReference>
<accession>A0AAW2I8N4</accession>
<evidence type="ECO:0000256" key="1">
    <source>
        <dbReference type="SAM" id="MobiDB-lite"/>
    </source>
</evidence>
<protein>
    <recommendedName>
        <fullName evidence="2">PDZ domain-containing protein</fullName>
    </recommendedName>
</protein>
<evidence type="ECO:0000259" key="2">
    <source>
        <dbReference type="PROSITE" id="PS50106"/>
    </source>
</evidence>
<dbReference type="EMBL" id="JARGDH010000001">
    <property type="protein sequence ID" value="KAL0278138.1"/>
    <property type="molecule type" value="Genomic_DNA"/>
</dbReference>
<feature type="compositionally biased region" description="Basic and acidic residues" evidence="1">
    <location>
        <begin position="29"/>
        <end position="51"/>
    </location>
</feature>
<dbReference type="PANTHER" id="PTHR11324:SF16">
    <property type="entry name" value="PDZ DOMAIN-CONTAINING PROTEIN 2"/>
    <property type="match status" value="1"/>
</dbReference>
<dbReference type="InterPro" id="IPR036034">
    <property type="entry name" value="PDZ_sf"/>
</dbReference>
<dbReference type="PANTHER" id="PTHR11324">
    <property type="entry name" value="IL16-RELATED"/>
    <property type="match status" value="1"/>
</dbReference>
<feature type="domain" description="PDZ" evidence="2">
    <location>
        <begin position="427"/>
        <end position="514"/>
    </location>
</feature>
<feature type="compositionally biased region" description="Polar residues" evidence="1">
    <location>
        <begin position="57"/>
        <end position="74"/>
    </location>
</feature>
<dbReference type="SMART" id="SM00228">
    <property type="entry name" value="PDZ"/>
    <property type="match status" value="2"/>
</dbReference>
<feature type="region of interest" description="Disordered" evidence="1">
    <location>
        <begin position="571"/>
        <end position="590"/>
    </location>
</feature>
<dbReference type="Gene3D" id="2.30.42.10">
    <property type="match status" value="2"/>
</dbReference>
<comment type="caution">
    <text evidence="3">The sequence shown here is derived from an EMBL/GenBank/DDBJ whole genome shotgun (WGS) entry which is preliminary data.</text>
</comment>